<dbReference type="InterPro" id="IPR016616">
    <property type="entry name" value="Bardet-Biedl_syndrome_2_prot"/>
</dbReference>
<dbReference type="GO" id="GO:0034464">
    <property type="term" value="C:BBSome"/>
    <property type="evidence" value="ECO:0007669"/>
    <property type="project" value="InterPro"/>
</dbReference>
<dbReference type="PANTHER" id="PTHR32465">
    <property type="entry name" value="BARDET-BIEDL SYNDROME 2 PROTEIN"/>
    <property type="match status" value="1"/>
</dbReference>
<dbReference type="GO" id="GO:0016020">
    <property type="term" value="C:membrane"/>
    <property type="evidence" value="ECO:0007669"/>
    <property type="project" value="TreeGrafter"/>
</dbReference>
<accession>A0A6J1W8J0</accession>
<sequence length="152" mass="16925">RGYLPGTQEMKGRLMDRSVEQDLIRGLSQKKQNLLLELQNYEENSKQVELNTQVNEMDGQRGVIPANTQLQTAFSVNLGSENESAHVELCISTSNDTIIRAVLIFAEGIFENESHVIHPTPQNLSSSIKIPLSPPKDVPVELNIKALVGYKK</sequence>
<evidence type="ECO:0000313" key="3">
    <source>
        <dbReference type="Proteomes" id="UP000504612"/>
    </source>
</evidence>
<dbReference type="GO" id="GO:0043005">
    <property type="term" value="C:neuron projection"/>
    <property type="evidence" value="ECO:0007669"/>
    <property type="project" value="TreeGrafter"/>
</dbReference>
<dbReference type="RefSeq" id="XP_026549183.1">
    <property type="nucleotide sequence ID" value="XM_026693398.1"/>
</dbReference>
<dbReference type="GO" id="GO:0036064">
    <property type="term" value="C:ciliary basal body"/>
    <property type="evidence" value="ECO:0007669"/>
    <property type="project" value="TreeGrafter"/>
</dbReference>
<organism evidence="3 4">
    <name type="scientific">Notechis scutatus</name>
    <name type="common">mainland tiger snake</name>
    <dbReference type="NCBI Taxonomy" id="8663"/>
    <lineage>
        <taxon>Eukaryota</taxon>
        <taxon>Metazoa</taxon>
        <taxon>Chordata</taxon>
        <taxon>Craniata</taxon>
        <taxon>Vertebrata</taxon>
        <taxon>Euteleostomi</taxon>
        <taxon>Lepidosauria</taxon>
        <taxon>Squamata</taxon>
        <taxon>Bifurcata</taxon>
        <taxon>Unidentata</taxon>
        <taxon>Episquamata</taxon>
        <taxon>Toxicofera</taxon>
        <taxon>Serpentes</taxon>
        <taxon>Colubroidea</taxon>
        <taxon>Elapidae</taxon>
        <taxon>Hydrophiinae</taxon>
        <taxon>Notechis</taxon>
    </lineage>
</organism>
<evidence type="ECO:0000313" key="4">
    <source>
        <dbReference type="RefSeq" id="XP_026549183.1"/>
    </source>
</evidence>
<evidence type="ECO:0000259" key="2">
    <source>
        <dbReference type="Pfam" id="PF14782"/>
    </source>
</evidence>
<dbReference type="Pfam" id="PF14782">
    <property type="entry name" value="BBS2_GAE"/>
    <property type="match status" value="1"/>
</dbReference>
<gene>
    <name evidence="4" type="primary">LOC113431023</name>
</gene>
<dbReference type="GO" id="GO:1905515">
    <property type="term" value="P:non-motile cilium assembly"/>
    <property type="evidence" value="ECO:0007669"/>
    <property type="project" value="InterPro"/>
</dbReference>
<dbReference type="AlphaFoldDB" id="A0A6J1W8J0"/>
<dbReference type="Proteomes" id="UP000504612">
    <property type="component" value="Unplaced"/>
</dbReference>
<evidence type="ECO:0000256" key="1">
    <source>
        <dbReference type="SAM" id="Coils"/>
    </source>
</evidence>
<keyword evidence="3" id="KW-1185">Reference proteome</keyword>
<dbReference type="KEGG" id="nss:113431023"/>
<reference evidence="4" key="1">
    <citation type="submission" date="2025-08" db="UniProtKB">
        <authorList>
            <consortium name="RefSeq"/>
        </authorList>
    </citation>
    <scope>IDENTIFICATION</scope>
</reference>
<dbReference type="InterPro" id="IPR029333">
    <property type="entry name" value="BBS2_GAE_dom"/>
</dbReference>
<proteinExistence type="predicted"/>
<dbReference type="GO" id="GO:0031514">
    <property type="term" value="C:motile cilium"/>
    <property type="evidence" value="ECO:0007669"/>
    <property type="project" value="TreeGrafter"/>
</dbReference>
<feature type="non-terminal residue" evidence="4">
    <location>
        <position position="152"/>
    </location>
</feature>
<keyword evidence="1" id="KW-0175">Coiled coil</keyword>
<feature type="domain" description="BBS2 GAE" evidence="2">
    <location>
        <begin position="82"/>
        <end position="151"/>
    </location>
</feature>
<feature type="non-terminal residue" evidence="4">
    <location>
        <position position="1"/>
    </location>
</feature>
<name>A0A6J1W8J0_9SAUR</name>
<protein>
    <submittedName>
        <fullName evidence="4">Bardet-Biedl syndrome 2 protein homolog</fullName>
    </submittedName>
</protein>
<dbReference type="PANTHER" id="PTHR32465:SF0">
    <property type="entry name" value="BARDET-BIEDL SYNDROME 2 PROTEIN"/>
    <property type="match status" value="1"/>
</dbReference>
<dbReference type="GeneID" id="113431023"/>
<feature type="coiled-coil region" evidence="1">
    <location>
        <begin position="24"/>
        <end position="51"/>
    </location>
</feature>